<feature type="domain" description="Trypsin-co-occurring" evidence="1">
    <location>
        <begin position="5"/>
        <end position="83"/>
    </location>
</feature>
<proteinExistence type="predicted"/>
<organism evidence="2 3">
    <name type="scientific">Dankookia rubra</name>
    <dbReference type="NCBI Taxonomy" id="1442381"/>
    <lineage>
        <taxon>Bacteria</taxon>
        <taxon>Pseudomonadati</taxon>
        <taxon>Pseudomonadota</taxon>
        <taxon>Alphaproteobacteria</taxon>
        <taxon>Acetobacterales</taxon>
        <taxon>Roseomonadaceae</taxon>
        <taxon>Dankookia</taxon>
    </lineage>
</organism>
<name>A0A4R5QEM8_9PROT</name>
<evidence type="ECO:0000313" key="2">
    <source>
        <dbReference type="EMBL" id="TDH61129.1"/>
    </source>
</evidence>
<dbReference type="Proteomes" id="UP000295096">
    <property type="component" value="Unassembled WGS sequence"/>
</dbReference>
<sequence length="208" mass="22337">MSEKITIAEAIRELRSQLETAMTEGAGQRIRFKPANLELELSIAFSREGEAGGKVTAWTIFEASGRAKVGDQSTHRVKLVLQPVEALPKETEVVQVPGNMRAGPLAARPDHTKTEVVGHRPVPDVTPELRLGELVLADPKIHEIVLGQEGAGLVIDPFVANQALFQGLQSVMQNPEDPRYQAVTSIARDGLLGLGGAPTDKGGWEPQG</sequence>
<dbReference type="RefSeq" id="WP_133290125.1">
    <property type="nucleotide sequence ID" value="NZ_SMSJ01000026.1"/>
</dbReference>
<gene>
    <name evidence="2" type="ORF">E2C06_18680</name>
</gene>
<evidence type="ECO:0000259" key="1">
    <source>
        <dbReference type="Pfam" id="PF19631"/>
    </source>
</evidence>
<dbReference type="OrthoDB" id="9256172at2"/>
<reference evidence="2 3" key="1">
    <citation type="journal article" date="2016" name="J. Microbiol.">
        <title>Dankookia rubra gen. nov., sp. nov., an alphaproteobacterium isolated from sediment of a shallow stream.</title>
        <authorList>
            <person name="Kim W.H."/>
            <person name="Kim D.H."/>
            <person name="Kang K."/>
            <person name="Ahn T.Y."/>
        </authorList>
    </citation>
    <scope>NUCLEOTIDE SEQUENCE [LARGE SCALE GENOMIC DNA]</scope>
    <source>
        <strain evidence="2 3">JCM30602</strain>
    </source>
</reference>
<comment type="caution">
    <text evidence="2">The sequence shown here is derived from an EMBL/GenBank/DDBJ whole genome shotgun (WGS) entry which is preliminary data.</text>
</comment>
<protein>
    <recommendedName>
        <fullName evidence="1">Trypsin-co-occurring domain-containing protein</fullName>
    </recommendedName>
</protein>
<dbReference type="AlphaFoldDB" id="A0A4R5QEM8"/>
<evidence type="ECO:0000313" key="3">
    <source>
        <dbReference type="Proteomes" id="UP000295096"/>
    </source>
</evidence>
<dbReference type="Pfam" id="PF19631">
    <property type="entry name" value="Trypco2"/>
    <property type="match status" value="1"/>
</dbReference>
<accession>A0A4R5QEM8</accession>
<dbReference type="EMBL" id="SMSJ01000026">
    <property type="protein sequence ID" value="TDH61129.1"/>
    <property type="molecule type" value="Genomic_DNA"/>
</dbReference>
<dbReference type="InterPro" id="IPR045608">
    <property type="entry name" value="Trypco2"/>
</dbReference>
<keyword evidence="3" id="KW-1185">Reference proteome</keyword>